<dbReference type="InterPro" id="IPR048588">
    <property type="entry name" value="CvfB_S1_2nd"/>
</dbReference>
<dbReference type="Pfam" id="PF21543">
    <property type="entry name" value="CvfB_2nd"/>
    <property type="match status" value="1"/>
</dbReference>
<protein>
    <recommendedName>
        <fullName evidence="8">S1 motif domain-containing protein</fullName>
    </recommendedName>
</protein>
<dbReference type="Gene3D" id="2.40.50.140">
    <property type="entry name" value="Nucleic acid-binding proteins"/>
    <property type="match status" value="2"/>
</dbReference>
<dbReference type="PANTHER" id="PTHR37296:SF1">
    <property type="entry name" value="CONSERVED VIRULENCE FACTOR B"/>
    <property type="match status" value="1"/>
</dbReference>
<accession>A0A060LS06</accession>
<evidence type="ECO:0000259" key="4">
    <source>
        <dbReference type="Pfam" id="PF21191"/>
    </source>
</evidence>
<evidence type="ECO:0000259" key="3">
    <source>
        <dbReference type="Pfam" id="PF17783"/>
    </source>
</evidence>
<organism evidence="6 7">
    <name type="scientific">Shouchella lehensis G1</name>
    <dbReference type="NCBI Taxonomy" id="1246626"/>
    <lineage>
        <taxon>Bacteria</taxon>
        <taxon>Bacillati</taxon>
        <taxon>Bacillota</taxon>
        <taxon>Bacilli</taxon>
        <taxon>Bacillales</taxon>
        <taxon>Bacillaceae</taxon>
        <taxon>Shouchella</taxon>
    </lineage>
</organism>
<comment type="similarity">
    <text evidence="1">Belongs to the CvfB family.</text>
</comment>
<reference evidence="6 7" key="1">
    <citation type="journal article" date="2014" name="Gene">
        <title>A comparative genomic analysis of the alkalitolerant soil bacterium Bacillus lehensis G1.</title>
        <authorList>
            <person name="Noor Y.M."/>
            <person name="Samsulrizal N.H."/>
            <person name="Jema'on N.A."/>
            <person name="Low K.O."/>
            <person name="Ramli A.N."/>
            <person name="Alias N.I."/>
            <person name="Damis S.I."/>
            <person name="Fuzi S.F."/>
            <person name="Isa M.N."/>
            <person name="Murad A.M."/>
            <person name="Raih M.F."/>
            <person name="Bakar F.D."/>
            <person name="Najimudin N."/>
            <person name="Mahadi N.M."/>
            <person name="Illias R.M."/>
        </authorList>
    </citation>
    <scope>NUCLEOTIDE SEQUENCE [LARGE SCALE GENOMIC DNA]</scope>
    <source>
        <strain evidence="6 7">G1</strain>
    </source>
</reference>
<evidence type="ECO:0000256" key="1">
    <source>
        <dbReference type="PIRNR" id="PIRNR012524"/>
    </source>
</evidence>
<gene>
    <name evidence="6" type="ORF">BleG1_1448</name>
</gene>
<feature type="domain" description="Conserved virulence factor B second S1" evidence="4">
    <location>
        <begin position="73"/>
        <end position="131"/>
    </location>
</feature>
<evidence type="ECO:0000313" key="7">
    <source>
        <dbReference type="Proteomes" id="UP000027142"/>
    </source>
</evidence>
<dbReference type="InterPro" id="IPR012340">
    <property type="entry name" value="NA-bd_OB-fold"/>
</dbReference>
<evidence type="ECO:0000259" key="5">
    <source>
        <dbReference type="Pfam" id="PF21543"/>
    </source>
</evidence>
<proteinExistence type="inferred from homology"/>
<evidence type="ECO:0000313" key="6">
    <source>
        <dbReference type="EMBL" id="AIC94031.1"/>
    </source>
</evidence>
<feature type="domain" description="Conserved virulence factor B first S1" evidence="2">
    <location>
        <begin position="5"/>
        <end position="63"/>
    </location>
</feature>
<dbReference type="InterPro" id="IPR048587">
    <property type="entry name" value="CvfB_S1_3rd"/>
</dbReference>
<keyword evidence="7" id="KW-1185">Reference proteome</keyword>
<feature type="domain" description="Conserved virulence factor B-like winged helix" evidence="3">
    <location>
        <begin position="225"/>
        <end position="278"/>
    </location>
</feature>
<dbReference type="AlphaFoldDB" id="A0A060LS06"/>
<dbReference type="Pfam" id="PF13509">
    <property type="entry name" value="S1_2"/>
    <property type="match status" value="1"/>
</dbReference>
<dbReference type="HOGENOM" id="CLU_064885_0_0_9"/>
<sequence>MMRPGESATLTVVREASFGYFLSDGNEDVLLHKNDVTEAIAIDDSLNVFLYHDHQNRLSATMKTPIIKDDEIDWLEVVQVRPTHGVFVYNGISRDLFISMDEFPQDRSEWPEKGDRLCCSLTWDKKGRLMGRLVKGAPITDKAIPADQSWLNREVSGIVYHFLDEGAAIYVEDGPIAFLHQDEADGIPRLGQLIKGRVHFVREDGRINITQRLKRTDQQDIDAKKVLMYLESRRNQAMPLTDKSAPEDIERAVGMSKAAFKRALGKLMKQKLIEQKDGFTHKVK</sequence>
<dbReference type="Pfam" id="PF21191">
    <property type="entry name" value="CvfB_1st"/>
    <property type="match status" value="1"/>
</dbReference>
<dbReference type="PIRSF" id="PIRSF012524">
    <property type="entry name" value="YitL_S1"/>
    <property type="match status" value="1"/>
</dbReference>
<dbReference type="InterPro" id="IPR014464">
    <property type="entry name" value="CvfB_fam"/>
</dbReference>
<dbReference type="STRING" id="1246626.BleG1_1448"/>
<name>A0A060LS06_9BACI</name>
<dbReference type="InterPro" id="IPR040764">
    <property type="entry name" value="CvfB_WH"/>
</dbReference>
<dbReference type="PANTHER" id="PTHR37296">
    <property type="entry name" value="CONSERVED VIRULENCE FACTOR B"/>
    <property type="match status" value="1"/>
</dbReference>
<dbReference type="InterPro" id="IPR036388">
    <property type="entry name" value="WH-like_DNA-bd_sf"/>
</dbReference>
<dbReference type="Gene3D" id="1.10.10.10">
    <property type="entry name" value="Winged helix-like DNA-binding domain superfamily/Winged helix DNA-binding domain"/>
    <property type="match status" value="1"/>
</dbReference>
<dbReference type="eggNOG" id="COG2996">
    <property type="taxonomic scope" value="Bacteria"/>
</dbReference>
<evidence type="ECO:0008006" key="8">
    <source>
        <dbReference type="Google" id="ProtNLM"/>
    </source>
</evidence>
<feature type="domain" description="Conserved virulence factor B third S1" evidence="5">
    <location>
        <begin position="143"/>
        <end position="210"/>
    </location>
</feature>
<dbReference type="Proteomes" id="UP000027142">
    <property type="component" value="Chromosome"/>
</dbReference>
<dbReference type="OrthoDB" id="9801597at2"/>
<dbReference type="PATRIC" id="fig|1246626.3.peg.1437"/>
<dbReference type="KEGG" id="ble:BleG1_1448"/>
<evidence type="ECO:0000259" key="2">
    <source>
        <dbReference type="Pfam" id="PF13509"/>
    </source>
</evidence>
<dbReference type="Pfam" id="PF17783">
    <property type="entry name" value="WHD_CvfB"/>
    <property type="match status" value="1"/>
</dbReference>
<dbReference type="EMBL" id="CP003923">
    <property type="protein sequence ID" value="AIC94031.1"/>
    <property type="molecule type" value="Genomic_DNA"/>
</dbReference>
<dbReference type="RefSeq" id="WP_038478829.1">
    <property type="nucleotide sequence ID" value="NZ_CP003923.1"/>
</dbReference>
<dbReference type="InterPro" id="IPR039566">
    <property type="entry name" value="CvfB_S1_st"/>
</dbReference>